<comment type="caution">
    <text evidence="1">The sequence shown here is derived from an EMBL/GenBank/DDBJ whole genome shotgun (WGS) entry which is preliminary data.</text>
</comment>
<sequence length="231" mass="25977">MMGHVTMRIRKFWDGTEAFWEQPDVRKVRGPSSDEYAAELVRRAYGDGDDAPLEGERDAFLLADAQWMQLPGARARWVEVVAQRAPERRVATWDQAQAVDFIGELDILHNPAEIERVRQNAEKANLPLPAFLDSTHHVFADINAFMDAADAACRSHGAAAVSANLWLCFASYALRWWIACEDAERERLLASACMDEWRTVLRDNATHLADCDCKSGDGYLYCCGKVEPPGF</sequence>
<accession>A0ABR1YJ80</accession>
<dbReference type="Proteomes" id="UP001492380">
    <property type="component" value="Unassembled WGS sequence"/>
</dbReference>
<evidence type="ECO:0000313" key="2">
    <source>
        <dbReference type="Proteomes" id="UP001492380"/>
    </source>
</evidence>
<protein>
    <submittedName>
        <fullName evidence="1">Uncharacterized protein</fullName>
    </submittedName>
</protein>
<proteinExistence type="predicted"/>
<evidence type="ECO:0000313" key="1">
    <source>
        <dbReference type="EMBL" id="KAK8230904.1"/>
    </source>
</evidence>
<keyword evidence="2" id="KW-1185">Reference proteome</keyword>
<name>A0ABR1YJ80_9PEZI</name>
<reference evidence="1 2" key="1">
    <citation type="submission" date="2024-04" db="EMBL/GenBank/DDBJ databases">
        <title>Phyllosticta paracitricarpa is synonymous to the EU quarantine fungus P. citricarpa based on phylogenomic analyses.</title>
        <authorList>
            <consortium name="Lawrence Berkeley National Laboratory"/>
            <person name="Van Ingen-Buijs V.A."/>
            <person name="Van Westerhoven A.C."/>
            <person name="Haridas S."/>
            <person name="Skiadas P."/>
            <person name="Martin F."/>
            <person name="Groenewald J.Z."/>
            <person name="Crous P.W."/>
            <person name="Seidl M.F."/>
        </authorList>
    </citation>
    <scope>NUCLEOTIDE SEQUENCE [LARGE SCALE GENOMIC DNA]</scope>
    <source>
        <strain evidence="1 2">CBS 123374</strain>
    </source>
</reference>
<gene>
    <name evidence="1" type="ORF">HDK90DRAFT_556859</name>
</gene>
<dbReference type="EMBL" id="JBBWRZ010000008">
    <property type="protein sequence ID" value="KAK8230904.1"/>
    <property type="molecule type" value="Genomic_DNA"/>
</dbReference>
<organism evidence="1 2">
    <name type="scientific">Phyllosticta capitalensis</name>
    <dbReference type="NCBI Taxonomy" id="121624"/>
    <lineage>
        <taxon>Eukaryota</taxon>
        <taxon>Fungi</taxon>
        <taxon>Dikarya</taxon>
        <taxon>Ascomycota</taxon>
        <taxon>Pezizomycotina</taxon>
        <taxon>Dothideomycetes</taxon>
        <taxon>Dothideomycetes incertae sedis</taxon>
        <taxon>Botryosphaeriales</taxon>
        <taxon>Phyllostictaceae</taxon>
        <taxon>Phyllosticta</taxon>
    </lineage>
</organism>